<evidence type="ECO:0000313" key="3">
    <source>
        <dbReference type="EMBL" id="MDR7346279.1"/>
    </source>
</evidence>
<evidence type="ECO:0000313" key="4">
    <source>
        <dbReference type="Proteomes" id="UP001183794"/>
    </source>
</evidence>
<feature type="region of interest" description="Disordered" evidence="1">
    <location>
        <begin position="236"/>
        <end position="275"/>
    </location>
</feature>
<keyword evidence="2" id="KW-0732">Signal</keyword>
<feature type="region of interest" description="Disordered" evidence="1">
    <location>
        <begin position="28"/>
        <end position="49"/>
    </location>
</feature>
<dbReference type="RefSeq" id="WP_310171076.1">
    <property type="nucleotide sequence ID" value="NZ_BAABHE010000002.1"/>
</dbReference>
<keyword evidence="4" id="KW-1185">Reference proteome</keyword>
<dbReference type="Proteomes" id="UP001183794">
    <property type="component" value="Unassembled WGS sequence"/>
</dbReference>
<proteinExistence type="predicted"/>
<comment type="caution">
    <text evidence="3">The sequence shown here is derived from an EMBL/GenBank/DDBJ whole genome shotgun (WGS) entry which is preliminary data.</text>
</comment>
<sequence length="275" mass="29018">MMFVKRQALRIAALTAVGGMFLAGCTSQDADQPTETPTDEDVATASPTAPEVDLDQYAEALVTDRELVGIAHDPPVEGFIDDPVTMYLTLSEFNPSGSCARLLEELNSFTAPAVGGVAAKFMRGAPAANDGDEDETQSGAAVETMIFETVEAIEPMAIYRDIPNACETLSSTEVEGAEATFTKVPGLDAMLLEISDGEDVESLAVGGSSVNAQFHMYMTAEQVTLEQAQEMFGAQAEKLQQTFQDQVDETAPSPTASPTDAATSADPEEPTDDAS</sequence>
<feature type="chain" id="PRO_5046982908" description="Lipoprotein" evidence="2">
    <location>
        <begin position="31"/>
        <end position="275"/>
    </location>
</feature>
<evidence type="ECO:0008006" key="5">
    <source>
        <dbReference type="Google" id="ProtNLM"/>
    </source>
</evidence>
<accession>A0ABU2AZS7</accession>
<reference evidence="3 4" key="1">
    <citation type="submission" date="2023-07" db="EMBL/GenBank/DDBJ databases">
        <title>Sequencing the genomes of 1000 actinobacteria strains.</title>
        <authorList>
            <person name="Klenk H.-P."/>
        </authorList>
    </citation>
    <scope>NUCLEOTIDE SEQUENCE [LARGE SCALE GENOMIC DNA]</scope>
    <source>
        <strain evidence="3 4">DSM 22966</strain>
    </source>
</reference>
<evidence type="ECO:0000256" key="1">
    <source>
        <dbReference type="SAM" id="MobiDB-lite"/>
    </source>
</evidence>
<feature type="signal peptide" evidence="2">
    <location>
        <begin position="1"/>
        <end position="30"/>
    </location>
</feature>
<feature type="compositionally biased region" description="Low complexity" evidence="1">
    <location>
        <begin position="250"/>
        <end position="265"/>
    </location>
</feature>
<feature type="compositionally biased region" description="Acidic residues" evidence="1">
    <location>
        <begin position="266"/>
        <end position="275"/>
    </location>
</feature>
<dbReference type="EMBL" id="JAVDYJ010000001">
    <property type="protein sequence ID" value="MDR7346279.1"/>
    <property type="molecule type" value="Genomic_DNA"/>
</dbReference>
<gene>
    <name evidence="3" type="ORF">J2S62_000536</name>
</gene>
<protein>
    <recommendedName>
        <fullName evidence="5">Lipoprotein</fullName>
    </recommendedName>
</protein>
<organism evidence="3 4">
    <name type="scientific">Enteractinococcus fodinae</name>
    <dbReference type="NCBI Taxonomy" id="684663"/>
    <lineage>
        <taxon>Bacteria</taxon>
        <taxon>Bacillati</taxon>
        <taxon>Actinomycetota</taxon>
        <taxon>Actinomycetes</taxon>
        <taxon>Micrococcales</taxon>
        <taxon>Micrococcaceae</taxon>
    </lineage>
</organism>
<dbReference type="PROSITE" id="PS51257">
    <property type="entry name" value="PROKAR_LIPOPROTEIN"/>
    <property type="match status" value="1"/>
</dbReference>
<name>A0ABU2AZS7_9MICC</name>
<evidence type="ECO:0000256" key="2">
    <source>
        <dbReference type="SAM" id="SignalP"/>
    </source>
</evidence>